<evidence type="ECO:0000313" key="2">
    <source>
        <dbReference type="EMBL" id="QQX25623.1"/>
    </source>
</evidence>
<accession>A0AB37HKY5</accession>
<name>A0AB37HKY5_9BACI</name>
<dbReference type="RefSeq" id="WP_107921295.1">
    <property type="nucleotide sequence ID" value="NZ_CP066701.1"/>
</dbReference>
<dbReference type="AlphaFoldDB" id="A0AB37HKY5"/>
<gene>
    <name evidence="2" type="ORF">JGZ69_01000</name>
</gene>
<dbReference type="EMBL" id="CP066701">
    <property type="protein sequence ID" value="QQX25623.1"/>
    <property type="molecule type" value="Genomic_DNA"/>
</dbReference>
<sequence length="118" mass="13489">MDKTNIVKQIEELSKKINAFEKVLQKKNTASIHVQIDIQDLHLKELNLEELAFHLDKLDIQDLSGMLNLGNTFSPTVHAKMKTKKSTSKQQKEKDIEIKINGKLTPYSIKNGKEDDSE</sequence>
<dbReference type="Proteomes" id="UP000595512">
    <property type="component" value="Chromosome"/>
</dbReference>
<proteinExistence type="predicted"/>
<keyword evidence="1" id="KW-0175">Coiled coil</keyword>
<reference evidence="2 3" key="1">
    <citation type="submission" date="2020-12" db="EMBL/GenBank/DDBJ databases">
        <title>Taxonomic evaluation of the Bacillus sporothermodurans group of bacteria based on whole genome sequences.</title>
        <authorList>
            <person name="Fiedler G."/>
            <person name="Herbstmann A.-D."/>
            <person name="Doll E."/>
            <person name="Wenning M."/>
            <person name="Brinks E."/>
            <person name="Kabisch J."/>
            <person name="Breitenwieser F."/>
            <person name="Lappann M."/>
            <person name="Boehnlein C."/>
            <person name="Franz C."/>
        </authorList>
    </citation>
    <scope>NUCLEOTIDE SEQUENCE [LARGE SCALE GENOMIC DNA]</scope>
    <source>
        <strain evidence="2 3">DSM 10599</strain>
    </source>
</reference>
<organism evidence="2 3">
    <name type="scientific">Heyndrickxia sporothermodurans</name>
    <dbReference type="NCBI Taxonomy" id="46224"/>
    <lineage>
        <taxon>Bacteria</taxon>
        <taxon>Bacillati</taxon>
        <taxon>Bacillota</taxon>
        <taxon>Bacilli</taxon>
        <taxon>Bacillales</taxon>
        <taxon>Bacillaceae</taxon>
        <taxon>Heyndrickxia</taxon>
    </lineage>
</organism>
<dbReference type="KEGG" id="hspo:JGZ69_01000"/>
<protein>
    <submittedName>
        <fullName evidence="2">Uncharacterized protein</fullName>
    </submittedName>
</protein>
<feature type="coiled-coil region" evidence="1">
    <location>
        <begin position="3"/>
        <end position="30"/>
    </location>
</feature>
<evidence type="ECO:0000313" key="3">
    <source>
        <dbReference type="Proteomes" id="UP000595512"/>
    </source>
</evidence>
<evidence type="ECO:0000256" key="1">
    <source>
        <dbReference type="SAM" id="Coils"/>
    </source>
</evidence>